<reference evidence="13" key="1">
    <citation type="journal article" date="2017" name="Sci. Rep.">
        <title>Evolution of sex-dependent mtDNA transmission in freshwater mussels (Bivalvia: Unionida).</title>
        <authorList>
            <person name="Guerra D."/>
            <person name="Plazzi F."/>
            <person name="Stewart D.T."/>
            <person name="Bogan A.E."/>
            <person name="Hoeh W.R."/>
            <person name="Breton S."/>
        </authorList>
    </citation>
    <scope>NUCLEOTIDE SEQUENCE</scope>
    <source>
        <strain evidence="13">H1495</strain>
        <tissue evidence="13">Gonad</tissue>
    </source>
</reference>
<dbReference type="InterPro" id="IPR035908">
    <property type="entry name" value="F0_ATP_A_sf"/>
</dbReference>
<dbReference type="PANTHER" id="PTHR11410:SF0">
    <property type="entry name" value="ATP SYNTHASE SUBUNIT A"/>
    <property type="match status" value="1"/>
</dbReference>
<dbReference type="InterPro" id="IPR045083">
    <property type="entry name" value="ATP_synth_F0_asu_bact/mt"/>
</dbReference>
<evidence type="ECO:0000256" key="5">
    <source>
        <dbReference type="ARBA" id="ARBA00022692"/>
    </source>
</evidence>
<gene>
    <name evidence="13" type="primary">atp6</name>
</gene>
<dbReference type="RefSeq" id="YP_009373440.1">
    <property type="nucleotide sequence ID" value="NC_034844.1"/>
</dbReference>
<keyword evidence="5 12" id="KW-0812">Transmembrane</keyword>
<keyword evidence="3" id="KW-0813">Transport</keyword>
<sequence>MLVDIFSSLDVGVNSNMNMWVLVWLSGFIGLVISLNHCWVNSSLVSHISVDLLSLIYDLVKGSVGKLLGGFALGECTLFLLLFSLNLMGMVPGVFSVTSHLSLTFMLALVVWSCLVISGWVYYWKESAGLLVPAGAPSGLVPLLVLIESVTLLTRPITLGVRLAVNIAMGHLMLHVLGEYVSSFVFSGGLLGWGIGSVFVGGYVVFEFVVSFLQAYVFVLLVSLYSSDHPGGFGH</sequence>
<keyword evidence="13" id="KW-0496">Mitochondrion</keyword>
<keyword evidence="8" id="KW-0406">Ion transport</keyword>
<keyword evidence="4" id="KW-0138">CF(0)</keyword>
<keyword evidence="7 12" id="KW-1133">Transmembrane helix</keyword>
<dbReference type="GO" id="GO:0046933">
    <property type="term" value="F:proton-transporting ATP synthase activity, rotational mechanism"/>
    <property type="evidence" value="ECO:0007669"/>
    <property type="project" value="TreeGrafter"/>
</dbReference>
<feature type="transmembrane region" description="Helical" evidence="12">
    <location>
        <begin position="198"/>
        <end position="225"/>
    </location>
</feature>
<dbReference type="InterPro" id="IPR000568">
    <property type="entry name" value="ATP_synth_F0_asu"/>
</dbReference>
<dbReference type="AlphaFoldDB" id="A0A1X9JUT6"/>
<dbReference type="NCBIfam" id="TIGR01131">
    <property type="entry name" value="ATP_synt_6_or_A"/>
    <property type="match status" value="1"/>
</dbReference>
<organism evidence="13">
    <name type="scientific">Mutela dubia</name>
    <dbReference type="NCBI Taxonomy" id="152234"/>
    <lineage>
        <taxon>Eukaryota</taxon>
        <taxon>Metazoa</taxon>
        <taxon>Spiralia</taxon>
        <taxon>Lophotrochozoa</taxon>
        <taxon>Mollusca</taxon>
        <taxon>Bivalvia</taxon>
        <taxon>Autobranchia</taxon>
        <taxon>Heteroconchia</taxon>
        <taxon>Palaeoheterodonta</taxon>
        <taxon>Unionida</taxon>
        <taxon>Muteloidea</taxon>
        <taxon>Mutelidae</taxon>
        <taxon>Mutela</taxon>
    </lineage>
</organism>
<name>A0A1X9JUT6_9BIVA</name>
<comment type="subcellular location">
    <subcellularLocation>
        <location evidence="1">Membrane</location>
        <topology evidence="1">Multi-pass membrane protein</topology>
    </subcellularLocation>
    <subcellularLocation>
        <location evidence="11">Mitochondrion inner membrane</location>
        <topology evidence="11">Multi-pass membrane protein</topology>
    </subcellularLocation>
</comment>
<comment type="similarity">
    <text evidence="2">Belongs to the ATPase A chain family.</text>
</comment>
<feature type="transmembrane region" description="Helical" evidence="12">
    <location>
        <begin position="105"/>
        <end position="124"/>
    </location>
</feature>
<dbReference type="PROSITE" id="PS00449">
    <property type="entry name" value="ATPASE_A"/>
    <property type="match status" value="1"/>
</dbReference>
<evidence type="ECO:0000256" key="12">
    <source>
        <dbReference type="SAM" id="Phobius"/>
    </source>
</evidence>
<keyword evidence="9 12" id="KW-0472">Membrane</keyword>
<feature type="transmembrane region" description="Helical" evidence="12">
    <location>
        <begin position="20"/>
        <end position="40"/>
    </location>
</feature>
<dbReference type="GeneID" id="32951373"/>
<evidence type="ECO:0000256" key="11">
    <source>
        <dbReference type="RuleBase" id="RU004450"/>
    </source>
</evidence>
<dbReference type="PANTHER" id="PTHR11410">
    <property type="entry name" value="ATP SYNTHASE SUBUNIT A"/>
    <property type="match status" value="1"/>
</dbReference>
<dbReference type="EMBL" id="KU873120">
    <property type="protein sequence ID" value="AQT38523.1"/>
    <property type="molecule type" value="Genomic_DNA"/>
</dbReference>
<evidence type="ECO:0000256" key="3">
    <source>
        <dbReference type="ARBA" id="ARBA00022448"/>
    </source>
</evidence>
<evidence type="ECO:0000313" key="13">
    <source>
        <dbReference type="EMBL" id="AQT38523.1"/>
    </source>
</evidence>
<evidence type="ECO:0000256" key="6">
    <source>
        <dbReference type="ARBA" id="ARBA00022781"/>
    </source>
</evidence>
<geneLocation type="mitochondrion" evidence="13"/>
<evidence type="ECO:0000256" key="9">
    <source>
        <dbReference type="ARBA" id="ARBA00023136"/>
    </source>
</evidence>
<proteinExistence type="inferred from homology"/>
<accession>A0A1X9JUT6</accession>
<evidence type="ECO:0000256" key="8">
    <source>
        <dbReference type="ARBA" id="ARBA00023065"/>
    </source>
</evidence>
<evidence type="ECO:0000256" key="2">
    <source>
        <dbReference type="ARBA" id="ARBA00006810"/>
    </source>
</evidence>
<protein>
    <recommendedName>
        <fullName evidence="11">ATP synthase subunit a</fullName>
    </recommendedName>
</protein>
<dbReference type="GO" id="GO:0045259">
    <property type="term" value="C:proton-transporting ATP synthase complex"/>
    <property type="evidence" value="ECO:0007669"/>
    <property type="project" value="UniProtKB-KW"/>
</dbReference>
<evidence type="ECO:0000256" key="4">
    <source>
        <dbReference type="ARBA" id="ARBA00022547"/>
    </source>
</evidence>
<dbReference type="Gene3D" id="1.20.120.220">
    <property type="entry name" value="ATP synthase, F0 complex, subunit A"/>
    <property type="match status" value="1"/>
</dbReference>
<evidence type="ECO:0000256" key="1">
    <source>
        <dbReference type="ARBA" id="ARBA00004141"/>
    </source>
</evidence>
<dbReference type="SUPFAM" id="SSF81336">
    <property type="entry name" value="F1F0 ATP synthase subunit A"/>
    <property type="match status" value="1"/>
</dbReference>
<evidence type="ECO:0000256" key="10">
    <source>
        <dbReference type="ARBA" id="ARBA00023310"/>
    </source>
</evidence>
<dbReference type="InterPro" id="IPR023011">
    <property type="entry name" value="ATP_synth_F0_asu_AS"/>
</dbReference>
<keyword evidence="10" id="KW-0066">ATP synthesis</keyword>
<evidence type="ECO:0000256" key="7">
    <source>
        <dbReference type="ARBA" id="ARBA00022989"/>
    </source>
</evidence>
<dbReference type="CDD" id="cd00310">
    <property type="entry name" value="ATP-synt_Fo_a_6"/>
    <property type="match status" value="1"/>
</dbReference>
<dbReference type="Pfam" id="PF00119">
    <property type="entry name" value="ATP-synt_A"/>
    <property type="match status" value="1"/>
</dbReference>
<dbReference type="GO" id="GO:0005743">
    <property type="term" value="C:mitochondrial inner membrane"/>
    <property type="evidence" value="ECO:0007669"/>
    <property type="project" value="UniProtKB-SubCell"/>
</dbReference>
<keyword evidence="6" id="KW-0375">Hydrogen ion transport</keyword>
<dbReference type="PRINTS" id="PR00123">
    <property type="entry name" value="ATPASEA"/>
</dbReference>
<feature type="transmembrane region" description="Helical" evidence="12">
    <location>
        <begin position="130"/>
        <end position="147"/>
    </location>
</feature>